<dbReference type="PANTHER" id="PTHR46268">
    <property type="entry name" value="STRESS RESPONSE PROTEIN NHAX"/>
    <property type="match status" value="1"/>
</dbReference>
<evidence type="ECO:0000313" key="3">
    <source>
        <dbReference type="EMBL" id="ACG80120.1"/>
    </source>
</evidence>
<gene>
    <name evidence="3" type="ordered locus">PHZ_p0177</name>
</gene>
<dbReference type="KEGG" id="pzu:PHZ_p0177"/>
<dbReference type="Proteomes" id="UP000001868">
    <property type="component" value="Plasmid pHLK1"/>
</dbReference>
<reference evidence="3 4" key="1">
    <citation type="journal article" date="2008" name="BMC Genomics">
        <title>Complete genome of Phenylobacterium zucineum - a novel facultative intracellular bacterium isolated from human erythroleukemia cell line K562.</title>
        <authorList>
            <person name="Luo Y."/>
            <person name="Xu X."/>
            <person name="Ding Z."/>
            <person name="Liu Z."/>
            <person name="Zhang B."/>
            <person name="Yan Z."/>
            <person name="Sun J."/>
            <person name="Hu S."/>
            <person name="Hu X."/>
        </authorList>
    </citation>
    <scope>NUCLEOTIDE SEQUENCE [LARGE SCALE GENOMIC DNA]</scope>
    <source>
        <strain evidence="4">HLK1</strain>
        <plasmid evidence="4">HLK1</plasmid>
        <plasmid evidence="4">Plasmid pHLK1</plasmid>
    </source>
</reference>
<dbReference type="CDD" id="cd00293">
    <property type="entry name" value="USP-like"/>
    <property type="match status" value="1"/>
</dbReference>
<proteinExistence type="inferred from homology"/>
<dbReference type="Pfam" id="PF00582">
    <property type="entry name" value="Usp"/>
    <property type="match status" value="1"/>
</dbReference>
<dbReference type="SUPFAM" id="SSF52402">
    <property type="entry name" value="Adenine nucleotide alpha hydrolases-like"/>
    <property type="match status" value="2"/>
</dbReference>
<dbReference type="HOGENOM" id="CLU_049301_5_3_5"/>
<dbReference type="EMBL" id="CP000748">
    <property type="protein sequence ID" value="ACG80120.1"/>
    <property type="molecule type" value="Genomic_DNA"/>
</dbReference>
<geneLocation type="plasmid" evidence="4">
    <name>pHLK1</name>
</geneLocation>
<dbReference type="eggNOG" id="COG0589">
    <property type="taxonomic scope" value="Bacteria"/>
</dbReference>
<name>B4RIE5_PHEZH</name>
<keyword evidence="3" id="KW-0614">Plasmid</keyword>
<comment type="similarity">
    <text evidence="1">Belongs to the universal stress protein A family.</text>
</comment>
<dbReference type="PANTHER" id="PTHR46268:SF15">
    <property type="entry name" value="UNIVERSAL STRESS PROTEIN HP_0031"/>
    <property type="match status" value="1"/>
</dbReference>
<evidence type="ECO:0000259" key="2">
    <source>
        <dbReference type="Pfam" id="PF00582"/>
    </source>
</evidence>
<keyword evidence="4" id="KW-1185">Reference proteome</keyword>
<accession>B4RIE5</accession>
<feature type="domain" description="UspA" evidence="2">
    <location>
        <begin position="210"/>
        <end position="271"/>
    </location>
</feature>
<evidence type="ECO:0000256" key="1">
    <source>
        <dbReference type="ARBA" id="ARBA00008791"/>
    </source>
</evidence>
<dbReference type="Gene3D" id="3.40.50.12370">
    <property type="match status" value="1"/>
</dbReference>
<protein>
    <submittedName>
        <fullName evidence="3">Universal stress protein UspA</fullName>
    </submittedName>
</protein>
<dbReference type="AlphaFoldDB" id="B4RIE5"/>
<organism evidence="3 4">
    <name type="scientific">Phenylobacterium zucineum (strain HLK1)</name>
    <dbReference type="NCBI Taxonomy" id="450851"/>
    <lineage>
        <taxon>Bacteria</taxon>
        <taxon>Pseudomonadati</taxon>
        <taxon>Pseudomonadota</taxon>
        <taxon>Alphaproteobacteria</taxon>
        <taxon>Caulobacterales</taxon>
        <taxon>Caulobacteraceae</taxon>
        <taxon>Phenylobacterium</taxon>
    </lineage>
</organism>
<sequence length="276" mass="29128">MTYKAIMVVADATDSCERRVNLAAHLARDCNAVLLGVAAETISGNYFGAIGEAGYIAGELIESQQSLVEADLQTAERHFRAATGGLQAEWLSLRGPTLSAITQEACRADLVIAGRRSGDDFGFNRGSGAADLLLLSGRPVLVAPPELDRLDTRTLMVAWKDTREARRAVADALPLLQQAEKVIVAAAGEGGDDAEPDASLGRISDYLGRHGVAAVIDRVSDDGDDVGSRLVRAAQGFGAQLVVAGAYGHSRAREWAFGGVTEHLIRHSPVASLMSH</sequence>
<dbReference type="InterPro" id="IPR006016">
    <property type="entry name" value="UspA"/>
</dbReference>
<dbReference type="RefSeq" id="WP_012520420.1">
    <property type="nucleotide sequence ID" value="NC_011143.1"/>
</dbReference>
<evidence type="ECO:0000313" key="4">
    <source>
        <dbReference type="Proteomes" id="UP000001868"/>
    </source>
</evidence>